<dbReference type="Proteomes" id="UP000032534">
    <property type="component" value="Unassembled WGS sequence"/>
</dbReference>
<protein>
    <recommendedName>
        <fullName evidence="1">bis(5'-nucleosyl)-tetraphosphatase (symmetrical)</fullName>
        <ecNumber evidence="1">3.6.1.41</ecNumber>
    </recommendedName>
</protein>
<dbReference type="GO" id="GO:0000166">
    <property type="term" value="F:nucleotide binding"/>
    <property type="evidence" value="ECO:0007669"/>
    <property type="project" value="UniProtKB-KW"/>
</dbReference>
<keyword evidence="9" id="KW-1185">Reference proteome</keyword>
<dbReference type="SUPFAM" id="SSF109604">
    <property type="entry name" value="HD-domain/PDEase-like"/>
    <property type="match status" value="1"/>
</dbReference>
<dbReference type="InterPro" id="IPR006675">
    <property type="entry name" value="HDIG_dom"/>
</dbReference>
<sequence length="198" mass="22798">MKYSREQLMEAVSGQMPEKRWKHTLGVMHTSVELAKRYGADPDKAELAAILHDVAKYWPVQQMEEVIRNHPECDQELLQHDKQLWHSEVGYCVASRDYGVKDPEIRNAIRWHTSGRVGMSLLDKVVCLADYIEPGRDFPGVEHIRKQAKKSLEQGLVAGFDSTISLLLEKKKVIFPLTVLSRNDLIQQLKQRKSEVHE</sequence>
<dbReference type="PATRIC" id="fig|159743.3.peg.1135"/>
<evidence type="ECO:0000256" key="3">
    <source>
        <dbReference type="ARBA" id="ARBA00022741"/>
    </source>
</evidence>
<dbReference type="OrthoDB" id="9782134at2"/>
<comment type="catalytic activity">
    <reaction evidence="6">
        <text>P(1),P(4)-bis(5'-adenosyl) tetraphosphate + H2O = 2 ADP + 2 H(+)</text>
        <dbReference type="Rhea" id="RHEA:24252"/>
        <dbReference type="ChEBI" id="CHEBI:15377"/>
        <dbReference type="ChEBI" id="CHEBI:15378"/>
        <dbReference type="ChEBI" id="CHEBI:58141"/>
        <dbReference type="ChEBI" id="CHEBI:456216"/>
        <dbReference type="EC" id="3.6.1.41"/>
    </reaction>
</comment>
<keyword evidence="2" id="KW-0479">Metal-binding</keyword>
<dbReference type="InterPro" id="IPR005249">
    <property type="entry name" value="YqeK"/>
</dbReference>
<dbReference type="InterPro" id="IPR006674">
    <property type="entry name" value="HD_domain"/>
</dbReference>
<reference evidence="8 9" key="1">
    <citation type="submission" date="2014-11" db="EMBL/GenBank/DDBJ databases">
        <title>Draft Genome Sequences of Paenibacillus polymyxa NRRL B-30509 and Paenibacillus terrae NRRL B-30644, Strains from a Poultry Environment that Produce Tridecaptin A and Paenicidins.</title>
        <authorList>
            <person name="van Belkum M.J."/>
            <person name="Lohans C.T."/>
            <person name="Vederas J.C."/>
        </authorList>
    </citation>
    <scope>NUCLEOTIDE SEQUENCE [LARGE SCALE GENOMIC DNA]</scope>
    <source>
        <strain evidence="8 9">NRRL B-30644</strain>
    </source>
</reference>
<dbReference type="CDD" id="cd00077">
    <property type="entry name" value="HDc"/>
    <property type="match status" value="1"/>
</dbReference>
<dbReference type="EC" id="3.6.1.41" evidence="1"/>
<dbReference type="PANTHER" id="PTHR35795">
    <property type="entry name" value="SLR1885 PROTEIN"/>
    <property type="match status" value="1"/>
</dbReference>
<dbReference type="GO" id="GO:0046872">
    <property type="term" value="F:metal ion binding"/>
    <property type="evidence" value="ECO:0007669"/>
    <property type="project" value="UniProtKB-KW"/>
</dbReference>
<proteinExistence type="predicted"/>
<dbReference type="InterPro" id="IPR051094">
    <property type="entry name" value="Diverse_Catalytic_Enzymes"/>
</dbReference>
<dbReference type="EMBL" id="JTHP01000006">
    <property type="protein sequence ID" value="KJD46672.1"/>
    <property type="molecule type" value="Genomic_DNA"/>
</dbReference>
<organism evidence="8 9">
    <name type="scientific">Paenibacillus terrae</name>
    <dbReference type="NCBI Taxonomy" id="159743"/>
    <lineage>
        <taxon>Bacteria</taxon>
        <taxon>Bacillati</taxon>
        <taxon>Bacillota</taxon>
        <taxon>Bacilli</taxon>
        <taxon>Bacillales</taxon>
        <taxon>Paenibacillaceae</taxon>
        <taxon>Paenibacillus</taxon>
    </lineage>
</organism>
<dbReference type="SMART" id="SM00471">
    <property type="entry name" value="HDc"/>
    <property type="match status" value="1"/>
</dbReference>
<feature type="domain" description="HD" evidence="7">
    <location>
        <begin position="20"/>
        <end position="135"/>
    </location>
</feature>
<evidence type="ECO:0000256" key="1">
    <source>
        <dbReference type="ARBA" id="ARBA00012506"/>
    </source>
</evidence>
<keyword evidence="3" id="KW-0547">Nucleotide-binding</keyword>
<dbReference type="Gene3D" id="1.10.3210.10">
    <property type="entry name" value="Hypothetical protein af1432"/>
    <property type="match status" value="1"/>
</dbReference>
<accession>A0A0D7X998</accession>
<evidence type="ECO:0000256" key="6">
    <source>
        <dbReference type="ARBA" id="ARBA00049417"/>
    </source>
</evidence>
<evidence type="ECO:0000259" key="7">
    <source>
        <dbReference type="PROSITE" id="PS51831"/>
    </source>
</evidence>
<dbReference type="NCBIfam" id="TIGR00488">
    <property type="entry name" value="bis(5'-nucleosyl)-tetraphosphatase (symmetrical) YqeK"/>
    <property type="match status" value="1"/>
</dbReference>
<evidence type="ECO:0000313" key="8">
    <source>
        <dbReference type="EMBL" id="KJD46672.1"/>
    </source>
</evidence>
<dbReference type="NCBIfam" id="TIGR00277">
    <property type="entry name" value="HDIG"/>
    <property type="match status" value="1"/>
</dbReference>
<evidence type="ECO:0000313" key="9">
    <source>
        <dbReference type="Proteomes" id="UP000032534"/>
    </source>
</evidence>
<evidence type="ECO:0000256" key="5">
    <source>
        <dbReference type="ARBA" id="ARBA00023004"/>
    </source>
</evidence>
<dbReference type="AlphaFoldDB" id="A0A0D7X998"/>
<keyword evidence="5" id="KW-0408">Iron</keyword>
<dbReference type="PANTHER" id="PTHR35795:SF1">
    <property type="entry name" value="BIS(5'-NUCLEOSYL)-TETRAPHOSPHATASE, SYMMETRICAL"/>
    <property type="match status" value="1"/>
</dbReference>
<dbReference type="GO" id="GO:0008803">
    <property type="term" value="F:bis(5'-nucleosyl)-tetraphosphatase (symmetrical) activity"/>
    <property type="evidence" value="ECO:0007669"/>
    <property type="project" value="UniProtKB-EC"/>
</dbReference>
<dbReference type="RefSeq" id="WP_044645127.1">
    <property type="nucleotide sequence ID" value="NZ_JTHP01000006.1"/>
</dbReference>
<comment type="caution">
    <text evidence="8">The sequence shown here is derived from an EMBL/GenBank/DDBJ whole genome shotgun (WGS) entry which is preliminary data.</text>
</comment>
<dbReference type="Pfam" id="PF01966">
    <property type="entry name" value="HD"/>
    <property type="match status" value="1"/>
</dbReference>
<dbReference type="PROSITE" id="PS51831">
    <property type="entry name" value="HD"/>
    <property type="match status" value="1"/>
</dbReference>
<keyword evidence="4" id="KW-0378">Hydrolase</keyword>
<evidence type="ECO:0000256" key="4">
    <source>
        <dbReference type="ARBA" id="ARBA00022801"/>
    </source>
</evidence>
<name>A0A0D7X998_9BACL</name>
<evidence type="ECO:0000256" key="2">
    <source>
        <dbReference type="ARBA" id="ARBA00022723"/>
    </source>
</evidence>
<gene>
    <name evidence="8" type="ORF">QD47_05295</name>
</gene>
<dbReference type="InterPro" id="IPR003607">
    <property type="entry name" value="HD/PDEase_dom"/>
</dbReference>